<dbReference type="AlphaFoldDB" id="A0AAU7CLP4"/>
<accession>A0AAU7CLP4</accession>
<keyword evidence="1" id="KW-0472">Membrane</keyword>
<dbReference type="Gene3D" id="3.30.700.10">
    <property type="entry name" value="Glycoprotein, Type 4 Pilin"/>
    <property type="match status" value="1"/>
</dbReference>
<gene>
    <name evidence="2" type="ORF">V5E97_10115</name>
</gene>
<dbReference type="InterPro" id="IPR012902">
    <property type="entry name" value="N_methyl_site"/>
</dbReference>
<dbReference type="EMBL" id="CP155447">
    <property type="protein sequence ID" value="XBH06368.1"/>
    <property type="molecule type" value="Genomic_DNA"/>
</dbReference>
<dbReference type="Pfam" id="PF07963">
    <property type="entry name" value="N_methyl"/>
    <property type="match status" value="1"/>
</dbReference>
<reference evidence="2" key="1">
    <citation type="submission" date="2024-05" db="EMBL/GenBank/DDBJ databases">
        <title>Planctomycetes of the genus Singulisphaera possess chitinolytic capabilities.</title>
        <authorList>
            <person name="Ivanova A."/>
        </authorList>
    </citation>
    <scope>NUCLEOTIDE SEQUENCE</scope>
    <source>
        <strain evidence="2">Ch08T</strain>
    </source>
</reference>
<keyword evidence="1" id="KW-1133">Transmembrane helix</keyword>
<dbReference type="PROSITE" id="PS00409">
    <property type="entry name" value="PROKAR_NTER_METHYL"/>
    <property type="match status" value="1"/>
</dbReference>
<dbReference type="RefSeq" id="WP_406699219.1">
    <property type="nucleotide sequence ID" value="NZ_CP155447.1"/>
</dbReference>
<dbReference type="NCBIfam" id="TIGR02532">
    <property type="entry name" value="IV_pilin_GFxxxE"/>
    <property type="match status" value="1"/>
</dbReference>
<dbReference type="SUPFAM" id="SSF54523">
    <property type="entry name" value="Pili subunits"/>
    <property type="match status" value="1"/>
</dbReference>
<name>A0AAU7CLP4_9BACT</name>
<keyword evidence="1" id="KW-0812">Transmembrane</keyword>
<organism evidence="2">
    <name type="scientific">Singulisphaera sp. Ch08</name>
    <dbReference type="NCBI Taxonomy" id="3120278"/>
    <lineage>
        <taxon>Bacteria</taxon>
        <taxon>Pseudomonadati</taxon>
        <taxon>Planctomycetota</taxon>
        <taxon>Planctomycetia</taxon>
        <taxon>Isosphaerales</taxon>
        <taxon>Isosphaeraceae</taxon>
        <taxon>Singulisphaera</taxon>
    </lineage>
</organism>
<feature type="transmembrane region" description="Helical" evidence="1">
    <location>
        <begin position="6"/>
        <end position="26"/>
    </location>
</feature>
<sequence length="535" mass="57174">MRRRGFTLIELLIVMVIIGILIAFILKAAMGGVRRAEEKATIALVAKLEQAMNDRVDALTTYRADPTLAHRGLAALYSAGSSAIEDVQRAQAIAQFDFIRAQLPDVFAYDQNNDNYPLNFAGNRYGPATTPPDLAYQLPLGNSQPTGSGGSWDGTAANFSPGTGIYGASYEIAAGIYKQLGYGPKGYDGSDNNNNGLVDERAEGNLGLTPAEVTQIDNRLRLHRHKTARSEMLYAILVEGGGVYGSSFDKDDFTSKEVQDTDGDGLLEFVDAWGEPLQFYRSPILYRSDVQKGFPDVAKLTLDLANGNRPGPYMGAYDSREQNPLDPNQTLLAPAWWGSRFNNAVPVGIGAASGAISGGAMTFMDHFGPCLVDPIALNVGSPNATTFWDRSSAPNPPATGPIFARRAYYSRFLIVSGGPDKEVGIARLYDPKDKVPAIYSALDDRASIETPTGVVNGPGALTGNARDASGAAVPISVPALLLESQGGKVDLNRGALGRLNTFSANGRNDTNSQLEYYSQDDITSQTLQSIGGPLQ</sequence>
<evidence type="ECO:0000256" key="1">
    <source>
        <dbReference type="SAM" id="Phobius"/>
    </source>
</evidence>
<proteinExistence type="predicted"/>
<evidence type="ECO:0000313" key="2">
    <source>
        <dbReference type="EMBL" id="XBH06368.1"/>
    </source>
</evidence>
<dbReference type="InterPro" id="IPR045584">
    <property type="entry name" value="Pilin-like"/>
</dbReference>
<protein>
    <submittedName>
        <fullName evidence="2">Type II secretion system protein</fullName>
    </submittedName>
</protein>